<dbReference type="InterPro" id="IPR046358">
    <property type="entry name" value="Flagellin_C"/>
</dbReference>
<dbReference type="GO" id="GO:0009288">
    <property type="term" value="C:bacterial-type flagellum"/>
    <property type="evidence" value="ECO:0007669"/>
    <property type="project" value="UniProtKB-SubCell"/>
</dbReference>
<dbReference type="GO" id="GO:0005198">
    <property type="term" value="F:structural molecule activity"/>
    <property type="evidence" value="ECO:0007669"/>
    <property type="project" value="UniProtKB-UniRule"/>
</dbReference>
<dbReference type="PANTHER" id="PTHR42792">
    <property type="entry name" value="FLAGELLIN"/>
    <property type="match status" value="1"/>
</dbReference>
<keyword evidence="7" id="KW-1185">Reference proteome</keyword>
<accession>A0A2T5BFG6</accession>
<evidence type="ECO:0000313" key="7">
    <source>
        <dbReference type="Proteomes" id="UP000241247"/>
    </source>
</evidence>
<evidence type="ECO:0000256" key="1">
    <source>
        <dbReference type="ARBA" id="ARBA00005709"/>
    </source>
</evidence>
<dbReference type="Pfam" id="PF00669">
    <property type="entry name" value="Flagellin_N"/>
    <property type="match status" value="1"/>
</dbReference>
<comment type="subcellular location">
    <subcellularLocation>
        <location evidence="3">Secreted</location>
    </subcellularLocation>
    <subcellularLocation>
        <location evidence="3">Bacterial flagellum</location>
    </subcellularLocation>
</comment>
<gene>
    <name evidence="6" type="ORF">C7449_102593</name>
</gene>
<proteinExistence type="inferred from homology"/>
<evidence type="ECO:0000313" key="6">
    <source>
        <dbReference type="EMBL" id="PTM97714.1"/>
    </source>
</evidence>
<organism evidence="6 7">
    <name type="scientific">Mycoplana dimorpha</name>
    <dbReference type="NCBI Taxonomy" id="28320"/>
    <lineage>
        <taxon>Bacteria</taxon>
        <taxon>Pseudomonadati</taxon>
        <taxon>Pseudomonadota</taxon>
        <taxon>Alphaproteobacteria</taxon>
        <taxon>Hyphomicrobiales</taxon>
        <taxon>Rhizobiaceae</taxon>
        <taxon>Mycoplana</taxon>
    </lineage>
</organism>
<keyword evidence="6" id="KW-0969">Cilium</keyword>
<keyword evidence="2 3" id="KW-0975">Bacterial flagellum</keyword>
<dbReference type="PANTHER" id="PTHR42792:SF1">
    <property type="entry name" value="FLAGELLAR HOOK-ASSOCIATED PROTEIN 3"/>
    <property type="match status" value="1"/>
</dbReference>
<reference evidence="6 7" key="1">
    <citation type="submission" date="2018-04" db="EMBL/GenBank/DDBJ databases">
        <title>Genomic Encyclopedia of Type Strains, Phase IV (KMG-IV): sequencing the most valuable type-strain genomes for metagenomic binning, comparative biology and taxonomic classification.</title>
        <authorList>
            <person name="Goeker M."/>
        </authorList>
    </citation>
    <scope>NUCLEOTIDE SEQUENCE [LARGE SCALE GENOMIC DNA]</scope>
    <source>
        <strain evidence="6 7">DSM 7138</strain>
    </source>
</reference>
<feature type="domain" description="Flagellin C-terminal" evidence="5">
    <location>
        <begin position="271"/>
        <end position="353"/>
    </location>
</feature>
<dbReference type="RefSeq" id="WP_108001963.1">
    <property type="nucleotide sequence ID" value="NZ_JBHEEX010000001.1"/>
</dbReference>
<dbReference type="NCBIfam" id="NF004669">
    <property type="entry name" value="PRK06008.1"/>
    <property type="match status" value="1"/>
</dbReference>
<dbReference type="GO" id="GO:0005576">
    <property type="term" value="C:extracellular region"/>
    <property type="evidence" value="ECO:0007669"/>
    <property type="project" value="UniProtKB-SubCell"/>
</dbReference>
<keyword evidence="6" id="KW-0282">Flagellum</keyword>
<comment type="caution">
    <text evidence="6">The sequence shown here is derived from an EMBL/GenBank/DDBJ whole genome shotgun (WGS) entry which is preliminary data.</text>
</comment>
<sequence length="353" mass="38176">MKTSFVSNMTMQSTLLRTIAEAQTELMQRQKETTTGRHADVGAVLGAKTARTLNLHRDLQRLDSLLATNALTQQRLSASQHALGQMSEAANQLQETLVALTGAESHTQLDRAKESFASALSLFTSAANTSFSGEYLFSGINTDVMPMQNYLAAGSTAKADFDAAFSTFFGFPQSDPQVANITKAQMSSFVSDLEAMFMDTTPTGTWATNWSNASDQNMASRISNSEVIQSSTNANTDGMRKFALGAVIGYELLNLGLAAETRKEVSDRALNLMGSAITGIDGERSTLGVSEARVKQANISLEAQSKILTTSINDLEKVDTNETATRITTLETQLELAYTLTGRLQRMSLVNYL</sequence>
<dbReference type="OrthoDB" id="8004955at2"/>
<evidence type="ECO:0000256" key="3">
    <source>
        <dbReference type="RuleBase" id="RU362073"/>
    </source>
</evidence>
<dbReference type="InterPro" id="IPR001492">
    <property type="entry name" value="Flagellin"/>
</dbReference>
<feature type="domain" description="Flagellin N-terminal" evidence="4">
    <location>
        <begin position="6"/>
        <end position="142"/>
    </location>
</feature>
<protein>
    <recommendedName>
        <fullName evidence="3">Flagellin</fullName>
    </recommendedName>
</protein>
<dbReference type="Pfam" id="PF00700">
    <property type="entry name" value="Flagellin_C"/>
    <property type="match status" value="1"/>
</dbReference>
<dbReference type="AlphaFoldDB" id="A0A2T5BFG6"/>
<dbReference type="SUPFAM" id="SSF64518">
    <property type="entry name" value="Phase 1 flagellin"/>
    <property type="match status" value="1"/>
</dbReference>
<evidence type="ECO:0000256" key="2">
    <source>
        <dbReference type="ARBA" id="ARBA00023143"/>
    </source>
</evidence>
<comment type="function">
    <text evidence="3">Flagellin is the subunit protein which polymerizes to form the filaments of bacterial flagella.</text>
</comment>
<keyword evidence="6" id="KW-0966">Cell projection</keyword>
<evidence type="ECO:0000259" key="5">
    <source>
        <dbReference type="Pfam" id="PF00700"/>
    </source>
</evidence>
<dbReference type="InterPro" id="IPR001029">
    <property type="entry name" value="Flagellin_N"/>
</dbReference>
<dbReference type="EMBL" id="PZZZ01000002">
    <property type="protein sequence ID" value="PTM97714.1"/>
    <property type="molecule type" value="Genomic_DNA"/>
</dbReference>
<evidence type="ECO:0000259" key="4">
    <source>
        <dbReference type="Pfam" id="PF00669"/>
    </source>
</evidence>
<keyword evidence="3" id="KW-0964">Secreted</keyword>
<dbReference type="Gene3D" id="1.20.1330.10">
    <property type="entry name" value="f41 fragment of flagellin, N-terminal domain"/>
    <property type="match status" value="1"/>
</dbReference>
<comment type="similarity">
    <text evidence="1 3">Belongs to the bacterial flagellin family.</text>
</comment>
<name>A0A2T5BFG6_MYCDI</name>
<dbReference type="Proteomes" id="UP000241247">
    <property type="component" value="Unassembled WGS sequence"/>
</dbReference>